<dbReference type="SUPFAM" id="SSF51261">
    <property type="entry name" value="Duplicated hybrid motif"/>
    <property type="match status" value="1"/>
</dbReference>
<dbReference type="AlphaFoldDB" id="A0A857MCD6"/>
<protein>
    <submittedName>
        <fullName evidence="2">Peptidoglycan DD-metalloendopeptidase family protein</fullName>
    </submittedName>
</protein>
<dbReference type="CDD" id="cd12797">
    <property type="entry name" value="M23_peptidase"/>
    <property type="match status" value="1"/>
</dbReference>
<feature type="domain" description="M23ase beta-sheet core" evidence="1">
    <location>
        <begin position="75"/>
        <end position="163"/>
    </location>
</feature>
<gene>
    <name evidence="2" type="ORF">GII30_09655</name>
</gene>
<dbReference type="InterPro" id="IPR050570">
    <property type="entry name" value="Cell_wall_metabolism_enzyme"/>
</dbReference>
<dbReference type="PANTHER" id="PTHR21666">
    <property type="entry name" value="PEPTIDASE-RELATED"/>
    <property type="match status" value="1"/>
</dbReference>
<sequence>MTSADRPTPLRPFPIRVLALTLVGLAVAALTLSGAWVVGAAPPDGSPASAHRPPLPPVPTVVTAFEVGEHRWSQGHRGVDLSGPAGTAVVASAAGTVRHAGEVAGRPVVSILHPDGIITTYEPVTPTVRRGDHVARGQTVGTLEAGHESCPGMTCLHWGARRGAGHSADYLDPLGLLGAVRVRLKPL</sequence>
<dbReference type="InterPro" id="IPR016047">
    <property type="entry name" value="M23ase_b-sheet_dom"/>
</dbReference>
<dbReference type="GO" id="GO:0004222">
    <property type="term" value="F:metalloendopeptidase activity"/>
    <property type="evidence" value="ECO:0007669"/>
    <property type="project" value="TreeGrafter"/>
</dbReference>
<dbReference type="InterPro" id="IPR011055">
    <property type="entry name" value="Dup_hybrid_motif"/>
</dbReference>
<proteinExistence type="predicted"/>
<reference evidence="2" key="1">
    <citation type="journal article" date="2021" name="Nat. Microbiol.">
        <title>Cocultivation of an ultrasmall environmental parasitic bacterium with lytic ability against bacteria associated with wastewater foams.</title>
        <authorList>
            <person name="Batinovic S."/>
            <person name="Rose J.J.A."/>
            <person name="Ratcliffe J."/>
            <person name="Seviour R.J."/>
            <person name="Petrovski S."/>
        </authorList>
    </citation>
    <scope>NUCLEOTIDE SEQUENCE</scope>
    <source>
        <strain evidence="2">CON44</strain>
    </source>
</reference>
<name>A0A857MCD6_9ACTN</name>
<dbReference type="Pfam" id="PF01551">
    <property type="entry name" value="Peptidase_M23"/>
    <property type="match status" value="1"/>
</dbReference>
<dbReference type="PANTHER" id="PTHR21666:SF270">
    <property type="entry name" value="MUREIN HYDROLASE ACTIVATOR ENVC"/>
    <property type="match status" value="1"/>
</dbReference>
<organism evidence="2">
    <name type="scientific">Gordonia amarae</name>
    <dbReference type="NCBI Taxonomy" id="36821"/>
    <lineage>
        <taxon>Bacteria</taxon>
        <taxon>Bacillati</taxon>
        <taxon>Actinomycetota</taxon>
        <taxon>Actinomycetes</taxon>
        <taxon>Mycobacteriales</taxon>
        <taxon>Gordoniaceae</taxon>
        <taxon>Gordonia</taxon>
    </lineage>
</organism>
<dbReference type="Gene3D" id="2.70.70.10">
    <property type="entry name" value="Glucose Permease (Domain IIA)"/>
    <property type="match status" value="1"/>
</dbReference>
<evidence type="ECO:0000259" key="1">
    <source>
        <dbReference type="Pfam" id="PF01551"/>
    </source>
</evidence>
<accession>A0A857MCD6</accession>
<dbReference type="RefSeq" id="WP_005187282.1">
    <property type="nucleotide sequence ID" value="NZ_CP045804.1"/>
</dbReference>
<dbReference type="EMBL" id="CP045810">
    <property type="protein sequence ID" value="QHN39392.1"/>
    <property type="molecule type" value="Genomic_DNA"/>
</dbReference>
<evidence type="ECO:0000313" key="2">
    <source>
        <dbReference type="EMBL" id="QHN39392.1"/>
    </source>
</evidence>